<dbReference type="PANTHER" id="PTHR32114">
    <property type="entry name" value="ABC TRANSPORTER ABCH.3"/>
    <property type="match status" value="1"/>
</dbReference>
<keyword evidence="4" id="KW-0175">Coiled coil</keyword>
<feature type="coiled-coil region" evidence="4">
    <location>
        <begin position="457"/>
        <end position="498"/>
    </location>
</feature>
<comment type="subunit">
    <text evidence="2">Heterodimer of SbcC and SbcD.</text>
</comment>
<reference evidence="6" key="1">
    <citation type="submission" date="2023-11" db="EMBL/GenBank/DDBJ databases">
        <title>Completed genome sequence of Mycoplasma equirhinis type strain M432/72.</title>
        <authorList>
            <person name="Spergser J."/>
        </authorList>
    </citation>
    <scope>NUCLEOTIDE SEQUENCE [LARGE SCALE GENOMIC DNA]</scope>
    <source>
        <strain evidence="6">M432/72</strain>
    </source>
</reference>
<name>A0ABZ0PAU9_9BACT</name>
<dbReference type="EMBL" id="CP137845">
    <property type="protein sequence ID" value="WPB54157.1"/>
    <property type="molecule type" value="Genomic_DNA"/>
</dbReference>
<accession>A0ABZ0PAU9</accession>
<evidence type="ECO:0000256" key="2">
    <source>
        <dbReference type="ARBA" id="ARBA00011322"/>
    </source>
</evidence>
<dbReference type="Pfam" id="PF13476">
    <property type="entry name" value="AAA_23"/>
    <property type="match status" value="1"/>
</dbReference>
<sequence>MLKIEKITIYNFKSYYKEQSIDFLDSNGLTIIYGENGAGKSTIMESVKFCLGYHIKKEQINTDVIEQEVLNTLSKQEKDYKINVKLNLKWNDESYEISRTLQKQDNIWENELTIKNISNNNSFLSEDQSKKFIEKIFPEKTIKFFLFDGENTFEEYKSLLSTKITQQNVLKTDILKILGIDSIQNGIHHLKKILEIYTKEKQALSKKSKQNEEIKREIEQLENSKNNLNKQINNKQIDLENYKKEKEELKEYLKNNEVINDYLKKMDAFEKNINEYSKEQEKEISNLQEYLNNNNIFAFCKTKIINLIKEKNEIENNDFANYKQKSKIINEIAELNSLKNANECVHCKREITDEDKRNFDEKINNLKTGQNLNFENNAKYHCFKLIEDIENNINNNYFVKDLKNIEEKIKQLKSKIQIENKRKNNEQQEIEKYKFSNEDTNEYKNKLNKYNFIEDNILTLETDINLHKAQIEEKEKELEDATKKLETDDANKEKEEKISTKIDLVNKLKVCLENAEKKYAVKIKERVKDDANEMFQKIKNFDSYKELLISDIYKVSLKDKNDKIVFSPSQGENVIIILSLIYGIHKNSIVNGTIFFDAPFSVLTDNNSIKIYKHISQISDKVILLSHEKEYLKNKDFKVLNEYEIVKEKSNSNTDLDIYKSKIKSL</sequence>
<dbReference type="Gene3D" id="3.40.50.300">
    <property type="entry name" value="P-loop containing nucleotide triphosphate hydrolases"/>
    <property type="match status" value="2"/>
</dbReference>
<dbReference type="InterPro" id="IPR027417">
    <property type="entry name" value="P-loop_NTPase"/>
</dbReference>
<evidence type="ECO:0000313" key="7">
    <source>
        <dbReference type="Proteomes" id="UP001303601"/>
    </source>
</evidence>
<dbReference type="PANTHER" id="PTHR32114:SF2">
    <property type="entry name" value="ABC TRANSPORTER ABCH.3"/>
    <property type="match status" value="1"/>
</dbReference>
<gene>
    <name evidence="6" type="ORF">R9B83_01125</name>
</gene>
<feature type="coiled-coil region" evidence="4">
    <location>
        <begin position="395"/>
        <end position="429"/>
    </location>
</feature>
<organism evidence="6 7">
    <name type="scientific">Metamycoplasma equirhinis</name>
    <dbReference type="NCBI Taxonomy" id="92402"/>
    <lineage>
        <taxon>Bacteria</taxon>
        <taxon>Bacillati</taxon>
        <taxon>Mycoplasmatota</taxon>
        <taxon>Mycoplasmoidales</taxon>
        <taxon>Metamycoplasmataceae</taxon>
        <taxon>Metamycoplasma</taxon>
    </lineage>
</organism>
<dbReference type="InterPro" id="IPR038729">
    <property type="entry name" value="Rad50/SbcC_AAA"/>
</dbReference>
<evidence type="ECO:0000259" key="5">
    <source>
        <dbReference type="Pfam" id="PF13476"/>
    </source>
</evidence>
<protein>
    <recommendedName>
        <fullName evidence="3">Nuclease SbcCD subunit C</fullName>
    </recommendedName>
</protein>
<keyword evidence="7" id="KW-1185">Reference proteome</keyword>
<evidence type="ECO:0000256" key="4">
    <source>
        <dbReference type="SAM" id="Coils"/>
    </source>
</evidence>
<feature type="coiled-coil region" evidence="4">
    <location>
        <begin position="187"/>
        <end position="293"/>
    </location>
</feature>
<feature type="domain" description="Rad50/SbcC-type AAA" evidence="5">
    <location>
        <begin position="6"/>
        <end position="232"/>
    </location>
</feature>
<dbReference type="GeneID" id="94493470"/>
<dbReference type="Proteomes" id="UP001303601">
    <property type="component" value="Chromosome"/>
</dbReference>
<evidence type="ECO:0000313" key="6">
    <source>
        <dbReference type="EMBL" id="WPB54157.1"/>
    </source>
</evidence>
<evidence type="ECO:0000256" key="1">
    <source>
        <dbReference type="ARBA" id="ARBA00006930"/>
    </source>
</evidence>
<dbReference type="RefSeq" id="WP_140031717.1">
    <property type="nucleotide sequence ID" value="NZ_CP137845.1"/>
</dbReference>
<proteinExistence type="inferred from homology"/>
<dbReference type="SUPFAM" id="SSF52540">
    <property type="entry name" value="P-loop containing nucleoside triphosphate hydrolases"/>
    <property type="match status" value="1"/>
</dbReference>
<evidence type="ECO:0000256" key="3">
    <source>
        <dbReference type="ARBA" id="ARBA00013368"/>
    </source>
</evidence>
<comment type="similarity">
    <text evidence="1">Belongs to the SMC family. SbcC subfamily.</text>
</comment>